<dbReference type="InterPro" id="IPR003959">
    <property type="entry name" value="ATPase_AAA_core"/>
</dbReference>
<protein>
    <recommendedName>
        <fullName evidence="2">ATPase AAA-type core domain-containing protein</fullName>
    </recommendedName>
</protein>
<dbReference type="GO" id="GO:0016887">
    <property type="term" value="F:ATP hydrolysis activity"/>
    <property type="evidence" value="ECO:0007669"/>
    <property type="project" value="InterPro"/>
</dbReference>
<reference evidence="3" key="1">
    <citation type="journal article" date="2015" name="Nature">
        <title>Complex archaea that bridge the gap between prokaryotes and eukaryotes.</title>
        <authorList>
            <person name="Spang A."/>
            <person name="Saw J.H."/>
            <person name="Jorgensen S.L."/>
            <person name="Zaremba-Niedzwiedzka K."/>
            <person name="Martijn J."/>
            <person name="Lind A.E."/>
            <person name="van Eijk R."/>
            <person name="Schleper C."/>
            <person name="Guy L."/>
            <person name="Ettema T.J."/>
        </authorList>
    </citation>
    <scope>NUCLEOTIDE SEQUENCE</scope>
</reference>
<dbReference type="GO" id="GO:0005524">
    <property type="term" value="F:ATP binding"/>
    <property type="evidence" value="ECO:0007669"/>
    <property type="project" value="InterPro"/>
</dbReference>
<gene>
    <name evidence="3" type="ORF">LCGC14_0671170</name>
</gene>
<accession>A0A0F9RB54</accession>
<dbReference type="InterPro" id="IPR027417">
    <property type="entry name" value="P-loop_NTPase"/>
</dbReference>
<proteinExistence type="predicted"/>
<name>A0A0F9RB54_9ZZZZ</name>
<dbReference type="Pfam" id="PF00004">
    <property type="entry name" value="AAA"/>
    <property type="match status" value="1"/>
</dbReference>
<feature type="domain" description="ATPase AAA-type core" evidence="2">
    <location>
        <begin position="131"/>
        <end position="245"/>
    </location>
</feature>
<organism evidence="3">
    <name type="scientific">marine sediment metagenome</name>
    <dbReference type="NCBI Taxonomy" id="412755"/>
    <lineage>
        <taxon>unclassified sequences</taxon>
        <taxon>metagenomes</taxon>
        <taxon>ecological metagenomes</taxon>
    </lineage>
</organism>
<comment type="caution">
    <text evidence="3">The sequence shown here is derived from an EMBL/GenBank/DDBJ whole genome shotgun (WGS) entry which is preliminary data.</text>
</comment>
<dbReference type="InterPro" id="IPR050168">
    <property type="entry name" value="AAA_ATPase_domain"/>
</dbReference>
<dbReference type="Gene3D" id="1.10.8.60">
    <property type="match status" value="1"/>
</dbReference>
<evidence type="ECO:0000313" key="3">
    <source>
        <dbReference type="EMBL" id="KKN46612.1"/>
    </source>
</evidence>
<sequence length="330" mass="36787">MSEPEGDFTELDDFNSRVGTGNVGGGARSRGEAIGEEPEEDEKTAKDASMWAKQGVSYFPCDEAVEKLAPGQYEILSSQSSGIYFKMANGKFDELIELPDSASEAVIAEIQKFWQKEKHFRNFGFLWKRGILLWGPPGSGKTCCLQQVSNNIIEAGGIAVYGGHPGITAAGLSIMRRIEPDRPIVVMMEDLDALVQQYGEADILALLDGELQIDNVVFIATTNYPERLDKRIVNRPSRFDLVRLIDMPNESARRVYLKAKNPRFQEAANAEELDKWVNGTDRYSIAHLKELIVSVEVFEVELEFALKRLGQMLDSVPKSTDTLKPQGQYS</sequence>
<dbReference type="PANTHER" id="PTHR23077">
    <property type="entry name" value="AAA-FAMILY ATPASE"/>
    <property type="match status" value="1"/>
</dbReference>
<dbReference type="Gene3D" id="3.40.50.300">
    <property type="entry name" value="P-loop containing nucleotide triphosphate hydrolases"/>
    <property type="match status" value="1"/>
</dbReference>
<dbReference type="EMBL" id="LAZR01001321">
    <property type="protein sequence ID" value="KKN46612.1"/>
    <property type="molecule type" value="Genomic_DNA"/>
</dbReference>
<evidence type="ECO:0000259" key="2">
    <source>
        <dbReference type="Pfam" id="PF00004"/>
    </source>
</evidence>
<feature type="region of interest" description="Disordered" evidence="1">
    <location>
        <begin position="1"/>
        <end position="47"/>
    </location>
</feature>
<evidence type="ECO:0000256" key="1">
    <source>
        <dbReference type="SAM" id="MobiDB-lite"/>
    </source>
</evidence>
<dbReference type="SUPFAM" id="SSF52540">
    <property type="entry name" value="P-loop containing nucleoside triphosphate hydrolases"/>
    <property type="match status" value="1"/>
</dbReference>
<feature type="compositionally biased region" description="Acidic residues" evidence="1">
    <location>
        <begin position="1"/>
        <end position="13"/>
    </location>
</feature>
<dbReference type="AlphaFoldDB" id="A0A0F9RB54"/>